<comment type="subcellular location">
    <subcellularLocation>
        <location evidence="1">Cell membrane</location>
        <topology evidence="1">Multi-pass membrane protein</topology>
    </subcellularLocation>
</comment>
<sequence length="127" mass="14226">MTIPTWRYLLELVRYKPVFYLTNGLLASGLYYFFLLVPGLIIRQIFDIITVKTSAGLNVWTLLALLVGSAIAQQTFLLIGVTADGVFRMYVATLLRKHLLTHIWERPAAQALPSSSGEAIANHTYVN</sequence>
<evidence type="ECO:0000313" key="7">
    <source>
        <dbReference type="Proteomes" id="UP001199525"/>
    </source>
</evidence>
<keyword evidence="4 5" id="KW-0472">Membrane</keyword>
<dbReference type="Proteomes" id="UP001199525">
    <property type="component" value="Unassembled WGS sequence"/>
</dbReference>
<feature type="transmembrane region" description="Helical" evidence="5">
    <location>
        <begin position="54"/>
        <end position="71"/>
    </location>
</feature>
<evidence type="ECO:0000256" key="2">
    <source>
        <dbReference type="ARBA" id="ARBA00022692"/>
    </source>
</evidence>
<organism evidence="6 7">
    <name type="scientific">Nostoc favosum CHAB5714</name>
    <dbReference type="NCBI Taxonomy" id="2780399"/>
    <lineage>
        <taxon>Bacteria</taxon>
        <taxon>Bacillati</taxon>
        <taxon>Cyanobacteriota</taxon>
        <taxon>Cyanophyceae</taxon>
        <taxon>Nostocales</taxon>
        <taxon>Nostocaceae</taxon>
        <taxon>Nostoc</taxon>
        <taxon>Nostoc favosum</taxon>
    </lineage>
</organism>
<gene>
    <name evidence="6" type="ORF">LC586_38755</name>
</gene>
<dbReference type="InterPro" id="IPR036640">
    <property type="entry name" value="ABC1_TM_sf"/>
</dbReference>
<dbReference type="RefSeq" id="WP_229491093.1">
    <property type="nucleotide sequence ID" value="NZ_JAIVFQ010000172.1"/>
</dbReference>
<reference evidence="6 7" key="1">
    <citation type="journal article" date="2021" name="Microorganisms">
        <title>Genome Evolution of Filamentous Cyanobacterium Nostoc Species: From Facultative Symbiosis to Free Living.</title>
        <authorList>
            <person name="Huo D."/>
            <person name="Li H."/>
            <person name="Cai F."/>
            <person name="Guo X."/>
            <person name="Qiao Z."/>
            <person name="Wang W."/>
            <person name="Yu G."/>
            <person name="Li R."/>
        </authorList>
    </citation>
    <scope>NUCLEOTIDE SEQUENCE [LARGE SCALE GENOMIC DNA]</scope>
    <source>
        <strain evidence="6 7">CHAB 5714</strain>
    </source>
</reference>
<evidence type="ECO:0000256" key="3">
    <source>
        <dbReference type="ARBA" id="ARBA00022989"/>
    </source>
</evidence>
<name>A0ABS8IL40_9NOSO</name>
<evidence type="ECO:0008006" key="8">
    <source>
        <dbReference type="Google" id="ProtNLM"/>
    </source>
</evidence>
<dbReference type="EMBL" id="JAIVFQ010000172">
    <property type="protein sequence ID" value="MCC5604917.1"/>
    <property type="molecule type" value="Genomic_DNA"/>
</dbReference>
<accession>A0ABS8IL40</accession>
<evidence type="ECO:0000256" key="4">
    <source>
        <dbReference type="ARBA" id="ARBA00023136"/>
    </source>
</evidence>
<keyword evidence="3 5" id="KW-1133">Transmembrane helix</keyword>
<protein>
    <recommendedName>
        <fullName evidence="8">ABC transporter ATP-binding protein</fullName>
    </recommendedName>
</protein>
<feature type="transmembrane region" description="Helical" evidence="5">
    <location>
        <begin position="20"/>
        <end position="42"/>
    </location>
</feature>
<comment type="caution">
    <text evidence="6">The sequence shown here is derived from an EMBL/GenBank/DDBJ whole genome shotgun (WGS) entry which is preliminary data.</text>
</comment>
<dbReference type="SUPFAM" id="SSF90123">
    <property type="entry name" value="ABC transporter transmembrane region"/>
    <property type="match status" value="1"/>
</dbReference>
<evidence type="ECO:0000256" key="1">
    <source>
        <dbReference type="ARBA" id="ARBA00004651"/>
    </source>
</evidence>
<proteinExistence type="predicted"/>
<keyword evidence="7" id="KW-1185">Reference proteome</keyword>
<evidence type="ECO:0000256" key="5">
    <source>
        <dbReference type="SAM" id="Phobius"/>
    </source>
</evidence>
<evidence type="ECO:0000313" key="6">
    <source>
        <dbReference type="EMBL" id="MCC5604917.1"/>
    </source>
</evidence>
<keyword evidence="2 5" id="KW-0812">Transmembrane</keyword>